<sequence length="70" mass="7216">MACTVVDGRPIAVTAGRDAAVRMWALREGRELERIDLPGEVHAIDVGVGNVIVAGFGSEVVVLEPTGGCG</sequence>
<dbReference type="RefSeq" id="WP_142098138.1">
    <property type="nucleotide sequence ID" value="NZ_VFPH01000001.1"/>
</dbReference>
<protein>
    <recommendedName>
        <fullName evidence="3">WD40 repeat protein</fullName>
    </recommendedName>
</protein>
<dbReference type="EMBL" id="VFPH01000001">
    <property type="protein sequence ID" value="TQM43913.1"/>
    <property type="molecule type" value="Genomic_DNA"/>
</dbReference>
<dbReference type="Proteomes" id="UP000319818">
    <property type="component" value="Unassembled WGS sequence"/>
</dbReference>
<dbReference type="AlphaFoldDB" id="A0A543GCV3"/>
<comment type="caution">
    <text evidence="1">The sequence shown here is derived from an EMBL/GenBank/DDBJ whole genome shotgun (WGS) entry which is preliminary data.</text>
</comment>
<name>A0A543GCV3_9PSEU</name>
<dbReference type="OrthoDB" id="218695at2"/>
<evidence type="ECO:0008006" key="3">
    <source>
        <dbReference type="Google" id="ProtNLM"/>
    </source>
</evidence>
<accession>A0A543GCV3</accession>
<evidence type="ECO:0000313" key="2">
    <source>
        <dbReference type="Proteomes" id="UP000319818"/>
    </source>
</evidence>
<evidence type="ECO:0000313" key="1">
    <source>
        <dbReference type="EMBL" id="TQM43913.1"/>
    </source>
</evidence>
<keyword evidence="2" id="KW-1185">Reference proteome</keyword>
<reference evidence="1 2" key="1">
    <citation type="submission" date="2019-06" db="EMBL/GenBank/DDBJ databases">
        <title>Sequencing the genomes of 1000 actinobacteria strains.</title>
        <authorList>
            <person name="Klenk H.-P."/>
        </authorList>
    </citation>
    <scope>NUCLEOTIDE SEQUENCE [LARGE SCALE GENOMIC DNA]</scope>
    <source>
        <strain evidence="1 2">DSM 45511</strain>
    </source>
</reference>
<dbReference type="SUPFAM" id="SSF63829">
    <property type="entry name" value="Calcium-dependent phosphotriesterase"/>
    <property type="match status" value="1"/>
</dbReference>
<gene>
    <name evidence="1" type="ORF">FB388_1270</name>
</gene>
<dbReference type="Gene3D" id="2.130.10.10">
    <property type="entry name" value="YVTN repeat-like/Quinoprotein amine dehydrogenase"/>
    <property type="match status" value="1"/>
</dbReference>
<proteinExistence type="predicted"/>
<dbReference type="InterPro" id="IPR015943">
    <property type="entry name" value="WD40/YVTN_repeat-like_dom_sf"/>
</dbReference>
<organism evidence="1 2">
    <name type="scientific">Pseudonocardia cypriaca</name>
    <dbReference type="NCBI Taxonomy" id="882449"/>
    <lineage>
        <taxon>Bacteria</taxon>
        <taxon>Bacillati</taxon>
        <taxon>Actinomycetota</taxon>
        <taxon>Actinomycetes</taxon>
        <taxon>Pseudonocardiales</taxon>
        <taxon>Pseudonocardiaceae</taxon>
        <taxon>Pseudonocardia</taxon>
    </lineage>
</organism>